<protein>
    <submittedName>
        <fullName evidence="3">Ion_trans_2 domain-containing protein</fullName>
    </submittedName>
</protein>
<keyword evidence="1" id="KW-0812">Transmembrane</keyword>
<dbReference type="WBParaSite" id="Hba_09719">
    <property type="protein sequence ID" value="Hba_09719"/>
    <property type="gene ID" value="Hba_09719"/>
</dbReference>
<evidence type="ECO:0000313" key="3">
    <source>
        <dbReference type="WBParaSite" id="Hba_09719"/>
    </source>
</evidence>
<proteinExistence type="predicted"/>
<keyword evidence="1" id="KW-1133">Transmembrane helix</keyword>
<name>A0A1I7WX86_HETBA</name>
<evidence type="ECO:0000256" key="1">
    <source>
        <dbReference type="SAM" id="Phobius"/>
    </source>
</evidence>
<reference evidence="3" key="1">
    <citation type="submission" date="2016-11" db="UniProtKB">
        <authorList>
            <consortium name="WormBaseParasite"/>
        </authorList>
    </citation>
    <scope>IDENTIFICATION</scope>
</reference>
<keyword evidence="2" id="KW-1185">Reference proteome</keyword>
<accession>A0A1I7WX86</accession>
<organism evidence="2 3">
    <name type="scientific">Heterorhabditis bacteriophora</name>
    <name type="common">Entomopathogenic nematode worm</name>
    <dbReference type="NCBI Taxonomy" id="37862"/>
    <lineage>
        <taxon>Eukaryota</taxon>
        <taxon>Metazoa</taxon>
        <taxon>Ecdysozoa</taxon>
        <taxon>Nematoda</taxon>
        <taxon>Chromadorea</taxon>
        <taxon>Rhabditida</taxon>
        <taxon>Rhabditina</taxon>
        <taxon>Rhabditomorpha</taxon>
        <taxon>Strongyloidea</taxon>
        <taxon>Heterorhabditidae</taxon>
        <taxon>Heterorhabditis</taxon>
    </lineage>
</organism>
<keyword evidence="1" id="KW-0472">Membrane</keyword>
<dbReference type="Proteomes" id="UP000095283">
    <property type="component" value="Unplaced"/>
</dbReference>
<feature type="transmembrane region" description="Helical" evidence="1">
    <location>
        <begin position="20"/>
        <end position="41"/>
    </location>
</feature>
<evidence type="ECO:0000313" key="2">
    <source>
        <dbReference type="Proteomes" id="UP000095283"/>
    </source>
</evidence>
<dbReference type="AlphaFoldDB" id="A0A1I7WX86"/>
<sequence length="63" mass="6957">MGGGVLHRRRSPLVMWSSPILLSLSSVFALLGLTLVGIAVVTDNWTEYQDLKEFGITAIFCYL</sequence>